<evidence type="ECO:0000256" key="1">
    <source>
        <dbReference type="ARBA" id="ARBA00004127"/>
    </source>
</evidence>
<dbReference type="GO" id="GO:0012505">
    <property type="term" value="C:endomembrane system"/>
    <property type="evidence" value="ECO:0007669"/>
    <property type="project" value="UniProtKB-SubCell"/>
</dbReference>
<dbReference type="GO" id="GO:0051119">
    <property type="term" value="F:sugar transmembrane transporter activity"/>
    <property type="evidence" value="ECO:0007669"/>
    <property type="project" value="InterPro"/>
</dbReference>
<accession>A0A915E2W9</accession>
<evidence type="ECO:0000256" key="3">
    <source>
        <dbReference type="ARBA" id="ARBA00021741"/>
    </source>
</evidence>
<keyword evidence="11" id="KW-1185">Reference proteome</keyword>
<feature type="transmembrane region" description="Helical" evidence="10">
    <location>
        <begin position="115"/>
        <end position="134"/>
    </location>
</feature>
<comment type="similarity">
    <text evidence="2">Belongs to the SWEET sugar transporter family.</text>
</comment>
<evidence type="ECO:0000256" key="10">
    <source>
        <dbReference type="SAM" id="Phobius"/>
    </source>
</evidence>
<dbReference type="Pfam" id="PF03083">
    <property type="entry name" value="MtN3_slv"/>
    <property type="match status" value="1"/>
</dbReference>
<dbReference type="WBParaSite" id="jg2562.1">
    <property type="protein sequence ID" value="jg2562.1"/>
    <property type="gene ID" value="jg2562"/>
</dbReference>
<evidence type="ECO:0000256" key="4">
    <source>
        <dbReference type="ARBA" id="ARBA00022448"/>
    </source>
</evidence>
<evidence type="ECO:0000256" key="9">
    <source>
        <dbReference type="ARBA" id="ARBA00023136"/>
    </source>
</evidence>
<dbReference type="GO" id="GO:0016020">
    <property type="term" value="C:membrane"/>
    <property type="evidence" value="ECO:0007669"/>
    <property type="project" value="InterPro"/>
</dbReference>
<feature type="transmembrane region" description="Helical" evidence="10">
    <location>
        <begin position="62"/>
        <end position="82"/>
    </location>
</feature>
<keyword evidence="7" id="KW-0677">Repeat</keyword>
<keyword evidence="6 10" id="KW-0812">Transmembrane</keyword>
<feature type="transmembrane region" description="Helical" evidence="10">
    <location>
        <begin position="20"/>
        <end position="41"/>
    </location>
</feature>
<evidence type="ECO:0000256" key="8">
    <source>
        <dbReference type="ARBA" id="ARBA00022989"/>
    </source>
</evidence>
<keyword evidence="4" id="KW-0813">Transport</keyword>
<dbReference type="PANTHER" id="PTHR10791:SF233">
    <property type="entry name" value="SUGAR TRANSPORTER SWEET"/>
    <property type="match status" value="1"/>
</dbReference>
<evidence type="ECO:0000256" key="7">
    <source>
        <dbReference type="ARBA" id="ARBA00022737"/>
    </source>
</evidence>
<evidence type="ECO:0000256" key="5">
    <source>
        <dbReference type="ARBA" id="ARBA00022597"/>
    </source>
</evidence>
<proteinExistence type="inferred from homology"/>
<feature type="transmembrane region" description="Helical" evidence="10">
    <location>
        <begin position="140"/>
        <end position="165"/>
    </location>
</feature>
<keyword evidence="9 10" id="KW-0472">Membrane</keyword>
<name>A0A915E2W9_9BILA</name>
<keyword evidence="5" id="KW-0762">Sugar transport</keyword>
<evidence type="ECO:0000256" key="6">
    <source>
        <dbReference type="ARBA" id="ARBA00022692"/>
    </source>
</evidence>
<protein>
    <recommendedName>
        <fullName evidence="3">Sugar transporter SWEET1</fullName>
    </recommendedName>
</protein>
<keyword evidence="8 10" id="KW-1133">Transmembrane helix</keyword>
<comment type="subcellular location">
    <subcellularLocation>
        <location evidence="1">Endomembrane system</location>
        <topology evidence="1">Multi-pass membrane protein</topology>
    </subcellularLocation>
</comment>
<feature type="transmembrane region" description="Helical" evidence="10">
    <location>
        <begin position="88"/>
        <end position="108"/>
    </location>
</feature>
<evidence type="ECO:0000313" key="12">
    <source>
        <dbReference type="WBParaSite" id="jg2562.1"/>
    </source>
</evidence>
<dbReference type="InterPro" id="IPR047664">
    <property type="entry name" value="SWEET"/>
</dbReference>
<evidence type="ECO:0000313" key="11">
    <source>
        <dbReference type="Proteomes" id="UP000887574"/>
    </source>
</evidence>
<dbReference type="Proteomes" id="UP000887574">
    <property type="component" value="Unplaced"/>
</dbReference>
<reference evidence="12" key="1">
    <citation type="submission" date="2022-11" db="UniProtKB">
        <authorList>
            <consortium name="WormBaseParasite"/>
        </authorList>
    </citation>
    <scope>IDENTIFICATION</scope>
</reference>
<organism evidence="11 12">
    <name type="scientific">Ditylenchus dipsaci</name>
    <dbReference type="NCBI Taxonomy" id="166011"/>
    <lineage>
        <taxon>Eukaryota</taxon>
        <taxon>Metazoa</taxon>
        <taxon>Ecdysozoa</taxon>
        <taxon>Nematoda</taxon>
        <taxon>Chromadorea</taxon>
        <taxon>Rhabditida</taxon>
        <taxon>Tylenchina</taxon>
        <taxon>Tylenchomorpha</taxon>
        <taxon>Sphaerularioidea</taxon>
        <taxon>Anguinidae</taxon>
        <taxon>Anguininae</taxon>
        <taxon>Ditylenchus</taxon>
    </lineage>
</organism>
<dbReference type="AlphaFoldDB" id="A0A915E2W9"/>
<evidence type="ECO:0000256" key="2">
    <source>
        <dbReference type="ARBA" id="ARBA00007809"/>
    </source>
</evidence>
<dbReference type="InterPro" id="IPR004316">
    <property type="entry name" value="SWEET_rpt"/>
</dbReference>
<sequence>MFLDGQWADQLSPAAIINFYTSNLVWSLFLTSTAIHAILLITSPLQAVYKWYRRQSSDSDTAIPYICATVGSLLWLRYSIFIQDLKLVLLQSYAVIMQTFFLLAMLFYRSKKRRLMRITIAVFVGIFSLFLFISQLPASIGLQVSGICASGAQIAGSFVCPYLIVSQFQNGYATFRPKTGSPKAVSHKDRFAQNRFAQKYYFQQIVYYSYS</sequence>
<dbReference type="Gene3D" id="1.20.1280.290">
    <property type="match status" value="1"/>
</dbReference>
<dbReference type="PANTHER" id="PTHR10791">
    <property type="entry name" value="RAG1-ACTIVATING PROTEIN 1"/>
    <property type="match status" value="1"/>
</dbReference>